<dbReference type="AlphaFoldDB" id="A0A176XDR2"/>
<dbReference type="EMBL" id="LXPS01000011">
    <property type="protein sequence ID" value="OAE46843.1"/>
    <property type="molecule type" value="Genomic_DNA"/>
</dbReference>
<dbReference type="Proteomes" id="UP000077098">
    <property type="component" value="Unassembled WGS sequence"/>
</dbReference>
<proteinExistence type="predicted"/>
<keyword evidence="1" id="KW-1133">Transmembrane helix</keyword>
<gene>
    <name evidence="2" type="ORF">A7J57_12215</name>
</gene>
<organism evidence="2 3">
    <name type="scientific">Agrobacterium tumefaciens</name>
    <dbReference type="NCBI Taxonomy" id="358"/>
    <lineage>
        <taxon>Bacteria</taxon>
        <taxon>Pseudomonadati</taxon>
        <taxon>Pseudomonadota</taxon>
        <taxon>Alphaproteobacteria</taxon>
        <taxon>Hyphomicrobiales</taxon>
        <taxon>Rhizobiaceae</taxon>
        <taxon>Rhizobium/Agrobacterium group</taxon>
        <taxon>Agrobacterium</taxon>
        <taxon>Agrobacterium tumefaciens complex</taxon>
    </lineage>
</organism>
<feature type="transmembrane region" description="Helical" evidence="1">
    <location>
        <begin position="53"/>
        <end position="75"/>
    </location>
</feature>
<keyword evidence="1" id="KW-0472">Membrane</keyword>
<evidence type="ECO:0000313" key="3">
    <source>
        <dbReference type="Proteomes" id="UP000077098"/>
    </source>
</evidence>
<accession>A0A176XDR2</accession>
<comment type="caution">
    <text evidence="2">The sequence shown here is derived from an EMBL/GenBank/DDBJ whole genome shotgun (WGS) entry which is preliminary data.</text>
</comment>
<name>A0A176XDR2_AGRTU</name>
<feature type="transmembrane region" description="Helical" evidence="1">
    <location>
        <begin position="6"/>
        <end position="32"/>
    </location>
</feature>
<evidence type="ECO:0000256" key="1">
    <source>
        <dbReference type="SAM" id="Phobius"/>
    </source>
</evidence>
<reference evidence="2 3" key="1">
    <citation type="submission" date="2016-05" db="EMBL/GenBank/DDBJ databases">
        <authorList>
            <person name="Lavstsen T."/>
            <person name="Jespersen J.S."/>
        </authorList>
    </citation>
    <scope>NUCLEOTIDE SEQUENCE [LARGE SCALE GENOMIC DNA]</scope>
    <source>
        <strain evidence="2 3">KCJ1736</strain>
    </source>
</reference>
<protein>
    <submittedName>
        <fullName evidence="2">Uncharacterized protein</fullName>
    </submittedName>
</protein>
<keyword evidence="1" id="KW-0812">Transmembrane</keyword>
<evidence type="ECO:0000313" key="2">
    <source>
        <dbReference type="EMBL" id="OAE46843.1"/>
    </source>
</evidence>
<sequence>MQTFPAYAVMKGGICFAAAFHNFVPPVAIVALGPTNFGIKGIAPVVLRRDARLLCGFAGLTAGAGCRVGWIWLMIHL</sequence>